<comment type="caution">
    <text evidence="1">The sequence shown here is derived from an EMBL/GenBank/DDBJ whole genome shotgun (WGS) entry which is preliminary data.</text>
</comment>
<accession>A0ACC0HH52</accession>
<evidence type="ECO:0000313" key="1">
    <source>
        <dbReference type="EMBL" id="KAI8011376.1"/>
    </source>
</evidence>
<dbReference type="EMBL" id="CM045762">
    <property type="protein sequence ID" value="KAI8011376.1"/>
    <property type="molecule type" value="Genomic_DNA"/>
</dbReference>
<organism evidence="1 2">
    <name type="scientific">Camellia lanceoleosa</name>
    <dbReference type="NCBI Taxonomy" id="1840588"/>
    <lineage>
        <taxon>Eukaryota</taxon>
        <taxon>Viridiplantae</taxon>
        <taxon>Streptophyta</taxon>
        <taxon>Embryophyta</taxon>
        <taxon>Tracheophyta</taxon>
        <taxon>Spermatophyta</taxon>
        <taxon>Magnoliopsida</taxon>
        <taxon>eudicotyledons</taxon>
        <taxon>Gunneridae</taxon>
        <taxon>Pentapetalae</taxon>
        <taxon>asterids</taxon>
        <taxon>Ericales</taxon>
        <taxon>Theaceae</taxon>
        <taxon>Camellia</taxon>
    </lineage>
</organism>
<reference evidence="1 2" key="1">
    <citation type="journal article" date="2022" name="Plant J.">
        <title>Chromosome-level genome of Camellia lanceoleosa provides a valuable resource for understanding genome evolution and self-incompatibility.</title>
        <authorList>
            <person name="Gong W."/>
            <person name="Xiao S."/>
            <person name="Wang L."/>
            <person name="Liao Z."/>
            <person name="Chang Y."/>
            <person name="Mo W."/>
            <person name="Hu G."/>
            <person name="Li W."/>
            <person name="Zhao G."/>
            <person name="Zhu H."/>
            <person name="Hu X."/>
            <person name="Ji K."/>
            <person name="Xiang X."/>
            <person name="Song Q."/>
            <person name="Yuan D."/>
            <person name="Jin S."/>
            <person name="Zhang L."/>
        </authorList>
    </citation>
    <scope>NUCLEOTIDE SEQUENCE [LARGE SCALE GENOMIC DNA]</scope>
    <source>
        <strain evidence="1">SQ_2022a</strain>
    </source>
</reference>
<gene>
    <name evidence="1" type="ORF">LOK49_LG06G02019</name>
</gene>
<proteinExistence type="predicted"/>
<name>A0ACC0HH52_9ERIC</name>
<evidence type="ECO:0000313" key="2">
    <source>
        <dbReference type="Proteomes" id="UP001060215"/>
    </source>
</evidence>
<protein>
    <submittedName>
        <fullName evidence="1">Polygalacturonase</fullName>
    </submittedName>
</protein>
<keyword evidence="2" id="KW-1185">Reference proteome</keyword>
<dbReference type="Proteomes" id="UP001060215">
    <property type="component" value="Chromosome 5"/>
</dbReference>
<sequence>MKAWEAVCKATGAPTLIVPAGKNFLLTPITFGGFCSSNTITVQVEGNIVAPSSLSQWPKFVGLSKWISFQFVNGLIINGGGQINGQGSIWWNALVYTPNINTLKKDNILQAVHFNGCNNLQLSGLYSVNPPRNHITINNCKNVIISHINLNAPGNSPNTDGIDISGSSQIQIHDSNIATGDDCISIRGNSSLINITGITGGPCHGISVGSLGQNMQIYETVEQVYVGNSTLTGTTNGVRIKTWQGGFGYAKNITFEHITCFRVGNPIIINQSYKDNRKNDELESAVQISDVTYTNINGSSVSDQAITLNCSVSKPCTNIVMGQINLFSSVPGGKITSFCQNTHGTSISTIPNVTCLSG</sequence>